<feature type="compositionally biased region" description="Low complexity" evidence="4">
    <location>
        <begin position="123"/>
        <end position="136"/>
    </location>
</feature>
<dbReference type="PROSITE" id="PS52019">
    <property type="entry name" value="PKS_MFAS_DH"/>
    <property type="match status" value="1"/>
</dbReference>
<dbReference type="InterPro" id="IPR042104">
    <property type="entry name" value="PKS_dehydratase_sf"/>
</dbReference>
<feature type="compositionally biased region" description="Pro residues" evidence="4">
    <location>
        <begin position="29"/>
        <end position="38"/>
    </location>
</feature>
<evidence type="ECO:0000256" key="2">
    <source>
        <dbReference type="ARBA" id="ARBA00022553"/>
    </source>
</evidence>
<dbReference type="InterPro" id="IPR049551">
    <property type="entry name" value="PKS_DH_C"/>
</dbReference>
<feature type="compositionally biased region" description="Low complexity" evidence="4">
    <location>
        <begin position="18"/>
        <end position="28"/>
    </location>
</feature>
<dbReference type="SUPFAM" id="SSF51735">
    <property type="entry name" value="NAD(P)-binding Rossmann-fold domains"/>
    <property type="match status" value="2"/>
</dbReference>
<proteinExistence type="predicted"/>
<dbReference type="SMART" id="SM00822">
    <property type="entry name" value="PKS_KR"/>
    <property type="match status" value="1"/>
</dbReference>
<dbReference type="Pfam" id="PF08659">
    <property type="entry name" value="KR"/>
    <property type="match status" value="1"/>
</dbReference>
<dbReference type="PANTHER" id="PTHR43775">
    <property type="entry name" value="FATTY ACID SYNTHASE"/>
    <property type="match status" value="1"/>
</dbReference>
<organism evidence="7 8">
    <name type="scientific">Myceligenerans indicum</name>
    <dbReference type="NCBI Taxonomy" id="2593663"/>
    <lineage>
        <taxon>Bacteria</taxon>
        <taxon>Bacillati</taxon>
        <taxon>Actinomycetota</taxon>
        <taxon>Actinomycetes</taxon>
        <taxon>Micrococcales</taxon>
        <taxon>Promicromonosporaceae</taxon>
        <taxon>Myceligenerans</taxon>
    </lineage>
</organism>
<dbReference type="InterPro" id="IPR050091">
    <property type="entry name" value="PKS_NRPS_Biosynth_Enz"/>
</dbReference>
<evidence type="ECO:0000256" key="4">
    <source>
        <dbReference type="SAM" id="MobiDB-lite"/>
    </source>
</evidence>
<accession>A0ABS1LNV2</accession>
<dbReference type="RefSeq" id="WP_201848576.1">
    <property type="nucleotide sequence ID" value="NZ_JABBYC010000028.1"/>
</dbReference>
<keyword evidence="1" id="KW-0596">Phosphopantetheine</keyword>
<dbReference type="InterPro" id="IPR009081">
    <property type="entry name" value="PP-bd_ACP"/>
</dbReference>
<keyword evidence="8" id="KW-1185">Reference proteome</keyword>
<evidence type="ECO:0000259" key="6">
    <source>
        <dbReference type="PROSITE" id="PS52019"/>
    </source>
</evidence>
<comment type="caution">
    <text evidence="7">The sequence shown here is derived from an EMBL/GenBank/DDBJ whole genome shotgun (WGS) entry which is preliminary data.</text>
</comment>
<dbReference type="Gene3D" id="3.10.129.110">
    <property type="entry name" value="Polyketide synthase dehydratase"/>
    <property type="match status" value="1"/>
</dbReference>
<feature type="region of interest" description="Disordered" evidence="4">
    <location>
        <begin position="1"/>
        <end position="45"/>
    </location>
</feature>
<feature type="active site" description="Proton acceptor; for dehydratase activity" evidence="3">
    <location>
        <position position="651"/>
    </location>
</feature>
<keyword evidence="2" id="KW-0597">Phosphoprotein</keyword>
<feature type="region of interest" description="C-terminal hotdog fold" evidence="3">
    <location>
        <begin position="751"/>
        <end position="897"/>
    </location>
</feature>
<evidence type="ECO:0000313" key="7">
    <source>
        <dbReference type="EMBL" id="MBL0887463.1"/>
    </source>
</evidence>
<dbReference type="Pfam" id="PF00550">
    <property type="entry name" value="PP-binding"/>
    <property type="match status" value="1"/>
</dbReference>
<dbReference type="Pfam" id="PF14765">
    <property type="entry name" value="PS-DH"/>
    <property type="match status" value="1"/>
</dbReference>
<evidence type="ECO:0000256" key="3">
    <source>
        <dbReference type="PROSITE-ProRule" id="PRU01363"/>
    </source>
</evidence>
<dbReference type="PROSITE" id="PS50075">
    <property type="entry name" value="CARRIER"/>
    <property type="match status" value="1"/>
</dbReference>
<dbReference type="InterPro" id="IPR057326">
    <property type="entry name" value="KR_dom"/>
</dbReference>
<dbReference type="Proteomes" id="UP000675409">
    <property type="component" value="Unassembled WGS sequence"/>
</dbReference>
<evidence type="ECO:0000259" key="5">
    <source>
        <dbReference type="PROSITE" id="PS50075"/>
    </source>
</evidence>
<feature type="region of interest" description="Disordered" evidence="4">
    <location>
        <begin position="121"/>
        <end position="147"/>
    </location>
</feature>
<sequence length="904" mass="92858">MGSEMCIRDSPVAPAPAAPAAAPAAAAPAPAPAAPAPAAPAADEPPQDVEALVFAVVADKTGYGADILELDMGIEADLGIDSIKRVEILGTLGEKFPGQAPFSPEEVAELRTLGHLVEALQQRSSGRESSPSPSAAKTSADDEESAIRVGRAPVRRVRIAPADIPLEREIRRVTVAGTPGPLTEAVAAALTAAGHDVVADDQADDADLILVLEPADNAAEALAAALVRIGRTVRTAGDDPEHTPRILAVGAVDTREPFAAGGLAPAGLTGIVRTLRIEHPAVRARAVLVDAEQGPAQAERVVAEFDDPADGLDTVVLDDDGRLVPRAAPENTVGTSGDRATWDQLTDTDTVLVSGGARGITARCVQALAERNPAPEYVLLGRSELVDEPEWAREAEDEPALRGAATAHLRAQGATPKPQEVARLARQVLAAREIREGVAAVGRLGARARYVAVDLTDADATRTALEPWAATTAAIVHGAGALADKLVVDKTVEQARGVIATKLAGLEHLLAALPDPARLRHLVLFASVAGLFGNRGQSDYAAANTVLDRWAEAFADAVPGAQAVAIDWGAWDGGMVSDGLREMFAARGYPLVGQDQGAALFREQFDARRAGQQQVLLGPLQPLSEAGHGPRAFAASAPVATLMDSEMVAEHRIGGRRTLPTAVAAGLLLGAVERHTGSDACELLDLRVAAGISEDDRDLGWTVALDPEPTGDLRVRVASLGDGPGGAPRPRFLATVRPGAPVPVSAPLPEAFGADAKPLDGPGPLFHGATLNGIEGIHLGDGEIVVTGHRPSLPGPRAATTAALDPVALDVVLQAALVAAAVGDGEMTLPSAADAVRCFGQVAEGAEVAVRVDRLVAADGGLRVRAVGATREAGGPWRVFAEIDGLRLTARPDSGGANPGKADG</sequence>
<dbReference type="EMBL" id="JABBYC010000028">
    <property type="protein sequence ID" value="MBL0887463.1"/>
    <property type="molecule type" value="Genomic_DNA"/>
</dbReference>
<evidence type="ECO:0000313" key="8">
    <source>
        <dbReference type="Proteomes" id="UP000675409"/>
    </source>
</evidence>
<feature type="region of interest" description="N-terminal hotdog fold" evidence="3">
    <location>
        <begin position="614"/>
        <end position="739"/>
    </location>
</feature>
<name>A0ABS1LNV2_9MICO</name>
<protein>
    <submittedName>
        <fullName evidence="7">KR domain-containing protein</fullName>
    </submittedName>
</protein>
<dbReference type="SUPFAM" id="SSF47336">
    <property type="entry name" value="ACP-like"/>
    <property type="match status" value="1"/>
</dbReference>
<feature type="domain" description="Carrier" evidence="5">
    <location>
        <begin position="47"/>
        <end position="124"/>
    </location>
</feature>
<feature type="active site" description="Proton donor; for dehydratase activity" evidence="3">
    <location>
        <position position="810"/>
    </location>
</feature>
<dbReference type="InterPro" id="IPR049900">
    <property type="entry name" value="PKS_mFAS_DH"/>
</dbReference>
<gene>
    <name evidence="7" type="ORF">HGK34_14440</name>
</gene>
<reference evidence="7 8" key="1">
    <citation type="journal article" date="2021" name="Arch. Microbiol.">
        <title>Myceligenerans indicum sp. nov., an actinobacterium isolated from mangrove sediment of Sundarbans, India.</title>
        <authorList>
            <person name="Asha K."/>
            <person name="Bhadury P."/>
        </authorList>
    </citation>
    <scope>NUCLEOTIDE SEQUENCE [LARGE SCALE GENOMIC DNA]</scope>
    <source>
        <strain evidence="7 8">I2</strain>
    </source>
</reference>
<dbReference type="Gene3D" id="1.10.1200.10">
    <property type="entry name" value="ACP-like"/>
    <property type="match status" value="1"/>
</dbReference>
<evidence type="ECO:0000256" key="1">
    <source>
        <dbReference type="ARBA" id="ARBA00022450"/>
    </source>
</evidence>
<dbReference type="InterPro" id="IPR036736">
    <property type="entry name" value="ACP-like_sf"/>
</dbReference>
<dbReference type="InterPro" id="IPR036291">
    <property type="entry name" value="NAD(P)-bd_dom_sf"/>
</dbReference>
<dbReference type="InterPro" id="IPR013968">
    <property type="entry name" value="PKS_KR"/>
</dbReference>
<feature type="domain" description="PKS/mFAS DH" evidence="6">
    <location>
        <begin position="614"/>
        <end position="897"/>
    </location>
</feature>
<dbReference type="PANTHER" id="PTHR43775:SF37">
    <property type="entry name" value="SI:DKEY-61P9.11"/>
    <property type="match status" value="1"/>
</dbReference>
<dbReference type="Gene3D" id="3.40.50.720">
    <property type="entry name" value="NAD(P)-binding Rossmann-like Domain"/>
    <property type="match status" value="1"/>
</dbReference>